<dbReference type="CDD" id="cd09917">
    <property type="entry name" value="F-box_SF"/>
    <property type="match status" value="1"/>
</dbReference>
<dbReference type="InterPro" id="IPR032675">
    <property type="entry name" value="LRR_dom_sf"/>
</dbReference>
<evidence type="ECO:0000313" key="3">
    <source>
        <dbReference type="EMBL" id="KZP09316.1"/>
    </source>
</evidence>
<feature type="region of interest" description="Disordered" evidence="1">
    <location>
        <begin position="511"/>
        <end position="530"/>
    </location>
</feature>
<dbReference type="EMBL" id="KV417703">
    <property type="protein sequence ID" value="KZP09316.1"/>
    <property type="molecule type" value="Genomic_DNA"/>
</dbReference>
<organism evidence="3 4">
    <name type="scientific">Athelia psychrophila</name>
    <dbReference type="NCBI Taxonomy" id="1759441"/>
    <lineage>
        <taxon>Eukaryota</taxon>
        <taxon>Fungi</taxon>
        <taxon>Dikarya</taxon>
        <taxon>Basidiomycota</taxon>
        <taxon>Agaricomycotina</taxon>
        <taxon>Agaricomycetes</taxon>
        <taxon>Agaricomycetidae</taxon>
        <taxon>Atheliales</taxon>
        <taxon>Atheliaceae</taxon>
        <taxon>Athelia</taxon>
    </lineage>
</organism>
<protein>
    <recommendedName>
        <fullName evidence="2">F-box domain-containing protein</fullName>
    </recommendedName>
</protein>
<dbReference type="STRING" id="436010.A0A165Y8Q9"/>
<feature type="domain" description="F-box" evidence="2">
    <location>
        <begin position="107"/>
        <end position="155"/>
    </location>
</feature>
<dbReference type="OrthoDB" id="3270296at2759"/>
<dbReference type="SUPFAM" id="SSF52047">
    <property type="entry name" value="RNI-like"/>
    <property type="match status" value="1"/>
</dbReference>
<keyword evidence="4" id="KW-1185">Reference proteome</keyword>
<evidence type="ECO:0000313" key="4">
    <source>
        <dbReference type="Proteomes" id="UP000076532"/>
    </source>
</evidence>
<dbReference type="PROSITE" id="PS50181">
    <property type="entry name" value="FBOX"/>
    <property type="match status" value="1"/>
</dbReference>
<dbReference type="InterPro" id="IPR001810">
    <property type="entry name" value="F-box_dom"/>
</dbReference>
<dbReference type="AlphaFoldDB" id="A0A165Y8Q9"/>
<evidence type="ECO:0000256" key="1">
    <source>
        <dbReference type="SAM" id="MobiDB-lite"/>
    </source>
</evidence>
<accession>A0A165Y8Q9</accession>
<evidence type="ECO:0000259" key="2">
    <source>
        <dbReference type="PROSITE" id="PS50181"/>
    </source>
</evidence>
<proteinExistence type="predicted"/>
<dbReference type="Proteomes" id="UP000076532">
    <property type="component" value="Unassembled WGS sequence"/>
</dbReference>
<dbReference type="Gene3D" id="3.80.10.10">
    <property type="entry name" value="Ribonuclease Inhibitor"/>
    <property type="match status" value="1"/>
</dbReference>
<sequence length="628" mass="67809">MSPADNRRASQNSMAFLASRPIAKGKTSAAPKLQGRSGKGSLVSVDTNISAYDRTDPFFAFNTLRKILGALPSRIGGCGFKLTPEEHKLSMHLLTIVEPFVGLSPSRRTLTLIPNEILDSIVFHLDSKRDLVALALSCRRMYGVIFPRHHAYRVIRCKVSSISVWNHLIVNRCLARNIRRLEILDERSTVLQLTPPGIMTSETDLESTDDELGMHAKQERYLVAALNKMTALRSFAWACNHSPISIDNVWPSLLKCGSLQEVDISDNLIFGALPSIEGEGSSSSSAAATANHKRALRDLTSVALRSTKHVYGTSKNPSLSRVSKLLDNCPNLESLNIGYETRRGPGYAYPNASDLFLCSRWPALRTLSLTNLHCPSALGLDAAATFLFAHLNIEVLHLDLGDAPSAGRPQLVLPPDALPKLKELRANNALAAAVLSCPSSTPRPLETLRGVRLSGGAWDAALLASLRVSGASVRRVELAGWNEVEDVKRLAECVPGVSWLDVGKSLKAGRAAGSATNSTSTHKTRDSGGGPVNVGEWAGVLGAMPELTTFHGVKFFYEVSALAMSYSTANLPASEMSRVRKNESIAGVLAGRCAKLRRVDCWDAEGGKIVVLAREAGGVRLEVKRVKG</sequence>
<gene>
    <name evidence="3" type="ORF">FIBSPDRAFT_938546</name>
</gene>
<name>A0A165Y8Q9_9AGAM</name>
<reference evidence="3 4" key="1">
    <citation type="journal article" date="2016" name="Mol. Biol. Evol.">
        <title>Comparative Genomics of Early-Diverging Mushroom-Forming Fungi Provides Insights into the Origins of Lignocellulose Decay Capabilities.</title>
        <authorList>
            <person name="Nagy L.G."/>
            <person name="Riley R."/>
            <person name="Tritt A."/>
            <person name="Adam C."/>
            <person name="Daum C."/>
            <person name="Floudas D."/>
            <person name="Sun H."/>
            <person name="Yadav J.S."/>
            <person name="Pangilinan J."/>
            <person name="Larsson K.H."/>
            <person name="Matsuura K."/>
            <person name="Barry K."/>
            <person name="Labutti K."/>
            <person name="Kuo R."/>
            <person name="Ohm R.A."/>
            <person name="Bhattacharya S.S."/>
            <person name="Shirouzu T."/>
            <person name="Yoshinaga Y."/>
            <person name="Martin F.M."/>
            <person name="Grigoriev I.V."/>
            <person name="Hibbett D.S."/>
        </authorList>
    </citation>
    <scope>NUCLEOTIDE SEQUENCE [LARGE SCALE GENOMIC DNA]</scope>
    <source>
        <strain evidence="3 4">CBS 109695</strain>
    </source>
</reference>